<gene>
    <name evidence="3" type="ORF">BCR42DRAFT_423453</name>
</gene>
<proteinExistence type="inferred from homology"/>
<sequence length="400" mass="43499">MAPGQVLKKRNLGPRSLSAFTHFPQHLKTVYQFLYRTTDGLGQPVAAVATLAIPYHANYSTLVSHQTAEDSISKDCAPSFTLRQGAKAADRLVQAEIILIDSLLKHGWPVLISDYESVNAMFGVGLMAGHGVLDGIRAVLASGIDTGMQPNAKVQLYGYSGGALASGWAVQLHKSYAPELDIIGAVMGGTPVDIGPLVYRLKGSGFEVLGVVGLMGLMKQYPELAEVVNSVVRPDKRDEFETLKTACVTKSLIKYGSRDLDYYLNQTDFLDEPISKMTIEKNLMGRMGPPAMPLFMFHAENDEVIPYKAVEKMYTDWCKDDARIEFVRDNRAKHAVLQFAGAANGILFLERIYNGIHVPAGCSMRATNSSAMDPGAPMVFGKGIWNVFSAILGIPIGPIL</sequence>
<evidence type="ECO:0000256" key="2">
    <source>
        <dbReference type="PIRNR" id="PIRNR029171"/>
    </source>
</evidence>
<keyword evidence="4" id="KW-1185">Reference proteome</keyword>
<dbReference type="AlphaFoldDB" id="A0A1X2I540"/>
<dbReference type="OrthoDB" id="2373480at2759"/>
<comment type="similarity">
    <text evidence="2">Belongs to the AB hydrolase superfamily. Lipase family.</text>
</comment>
<dbReference type="PANTHER" id="PTHR34853">
    <property type="match status" value="1"/>
</dbReference>
<accession>A0A1X2I540</accession>
<dbReference type="Gene3D" id="3.40.50.1820">
    <property type="entry name" value="alpha/beta hydrolase"/>
    <property type="match status" value="1"/>
</dbReference>
<dbReference type="PIRSF" id="PIRSF029171">
    <property type="entry name" value="Esterase_LipA"/>
    <property type="match status" value="1"/>
</dbReference>
<reference evidence="3 4" key="1">
    <citation type="submission" date="2016-07" db="EMBL/GenBank/DDBJ databases">
        <title>Pervasive Adenine N6-methylation of Active Genes in Fungi.</title>
        <authorList>
            <consortium name="DOE Joint Genome Institute"/>
            <person name="Mondo S.J."/>
            <person name="Dannebaum R.O."/>
            <person name="Kuo R.C."/>
            <person name="Labutti K."/>
            <person name="Haridas S."/>
            <person name="Kuo A."/>
            <person name="Salamov A."/>
            <person name="Ahrendt S.R."/>
            <person name="Lipzen A."/>
            <person name="Sullivan W."/>
            <person name="Andreopoulos W.B."/>
            <person name="Clum A."/>
            <person name="Lindquist E."/>
            <person name="Daum C."/>
            <person name="Ramamoorthy G.K."/>
            <person name="Gryganskyi A."/>
            <person name="Culley D."/>
            <person name="Magnuson J.K."/>
            <person name="James T.Y."/>
            <person name="O'Malley M.A."/>
            <person name="Stajich J.E."/>
            <person name="Spatafora J.W."/>
            <person name="Visel A."/>
            <person name="Grigoriev I.V."/>
        </authorList>
    </citation>
    <scope>NUCLEOTIDE SEQUENCE [LARGE SCALE GENOMIC DNA]</scope>
    <source>
        <strain evidence="3 4">NRRL 1336</strain>
    </source>
</reference>
<evidence type="ECO:0000313" key="4">
    <source>
        <dbReference type="Proteomes" id="UP000193560"/>
    </source>
</evidence>
<dbReference type="GO" id="GO:0004806">
    <property type="term" value="F:triacylglycerol lipase activity"/>
    <property type="evidence" value="ECO:0007669"/>
    <property type="project" value="UniProtKB-UniRule"/>
</dbReference>
<dbReference type="Pfam" id="PF03583">
    <property type="entry name" value="LIP"/>
    <property type="match status" value="1"/>
</dbReference>
<dbReference type="InterPro" id="IPR029058">
    <property type="entry name" value="AB_hydrolase_fold"/>
</dbReference>
<keyword evidence="1" id="KW-0378">Hydrolase</keyword>
<dbReference type="PANTHER" id="PTHR34853:SF5">
    <property type="entry name" value="LIP-DOMAIN-CONTAINING PROTEIN-RELATED"/>
    <property type="match status" value="1"/>
</dbReference>
<dbReference type="Proteomes" id="UP000193560">
    <property type="component" value="Unassembled WGS sequence"/>
</dbReference>
<dbReference type="SUPFAM" id="SSF53474">
    <property type="entry name" value="alpha/beta-Hydrolases"/>
    <property type="match status" value="1"/>
</dbReference>
<name>A0A1X2I540_9FUNG</name>
<dbReference type="InterPro" id="IPR005152">
    <property type="entry name" value="Lipase_secreted"/>
</dbReference>
<dbReference type="EMBL" id="MCGE01000027">
    <property type="protein sequence ID" value="ORZ09453.1"/>
    <property type="molecule type" value="Genomic_DNA"/>
</dbReference>
<dbReference type="GO" id="GO:0016042">
    <property type="term" value="P:lipid catabolic process"/>
    <property type="evidence" value="ECO:0007669"/>
    <property type="project" value="UniProtKB-UniRule"/>
</dbReference>
<comment type="caution">
    <text evidence="3">The sequence shown here is derived from an EMBL/GenBank/DDBJ whole genome shotgun (WGS) entry which is preliminary data.</text>
</comment>
<evidence type="ECO:0000256" key="1">
    <source>
        <dbReference type="ARBA" id="ARBA00022801"/>
    </source>
</evidence>
<dbReference type="Gene3D" id="1.10.260.130">
    <property type="match status" value="1"/>
</dbReference>
<protein>
    <submittedName>
        <fullName evidence="3">Secretory lipase-domain-containing protein</fullName>
    </submittedName>
</protein>
<organism evidence="3 4">
    <name type="scientific">Absidia repens</name>
    <dbReference type="NCBI Taxonomy" id="90262"/>
    <lineage>
        <taxon>Eukaryota</taxon>
        <taxon>Fungi</taxon>
        <taxon>Fungi incertae sedis</taxon>
        <taxon>Mucoromycota</taxon>
        <taxon>Mucoromycotina</taxon>
        <taxon>Mucoromycetes</taxon>
        <taxon>Mucorales</taxon>
        <taxon>Cunninghamellaceae</taxon>
        <taxon>Absidia</taxon>
    </lineage>
</organism>
<evidence type="ECO:0000313" key="3">
    <source>
        <dbReference type="EMBL" id="ORZ09453.1"/>
    </source>
</evidence>